<evidence type="ECO:0000313" key="4">
    <source>
        <dbReference type="Proteomes" id="UP001419268"/>
    </source>
</evidence>
<gene>
    <name evidence="3" type="ORF">Scep_011158</name>
</gene>
<dbReference type="Pfam" id="PF09811">
    <property type="entry name" value="Yae1_N"/>
    <property type="match status" value="1"/>
</dbReference>
<reference evidence="3 4" key="1">
    <citation type="submission" date="2024-01" db="EMBL/GenBank/DDBJ databases">
        <title>Genome assemblies of Stephania.</title>
        <authorList>
            <person name="Yang L."/>
        </authorList>
    </citation>
    <scope>NUCLEOTIDE SEQUENCE [LARGE SCALE GENOMIC DNA]</scope>
    <source>
        <strain evidence="3">JXDWG</strain>
        <tissue evidence="3">Leaf</tissue>
    </source>
</reference>
<keyword evidence="4" id="KW-1185">Reference proteome</keyword>
<dbReference type="EMBL" id="JBBNAG010000005">
    <property type="protein sequence ID" value="KAK9131630.1"/>
    <property type="molecule type" value="Genomic_DNA"/>
</dbReference>
<evidence type="ECO:0000259" key="2">
    <source>
        <dbReference type="Pfam" id="PF09811"/>
    </source>
</evidence>
<feature type="domain" description="Essential protein Yae1 N-terminal" evidence="2">
    <location>
        <begin position="32"/>
        <end position="70"/>
    </location>
</feature>
<name>A0AAP0JDM6_9MAGN</name>
<sequence length="147" mass="16736">MEPNQSRNQPIYSDSDFLGSTVDLDETHIQEGYRDGFNDALRSKNQEERESGLKLGFQVGEELGFYRGCIDVWNSALEIDPNCLSSRVKKNIKLMGELIDEYPVLDAKIVDVMDQLRLKFKMISASLGLKLEYDGYPKSSEEQGLDF</sequence>
<dbReference type="InterPro" id="IPR052436">
    <property type="entry name" value="LTO1_adapter"/>
</dbReference>
<dbReference type="PANTHER" id="PTHR28532:SF1">
    <property type="entry name" value="ORAL CANCER OVEREXPRESSED 1"/>
    <property type="match status" value="1"/>
</dbReference>
<dbReference type="AlphaFoldDB" id="A0AAP0JDM6"/>
<dbReference type="PANTHER" id="PTHR28532">
    <property type="entry name" value="GEO13458P1"/>
    <property type="match status" value="1"/>
</dbReference>
<evidence type="ECO:0000256" key="1">
    <source>
        <dbReference type="ARBA" id="ARBA00038090"/>
    </source>
</evidence>
<dbReference type="Proteomes" id="UP001419268">
    <property type="component" value="Unassembled WGS sequence"/>
</dbReference>
<proteinExistence type="inferred from homology"/>
<evidence type="ECO:0000313" key="3">
    <source>
        <dbReference type="EMBL" id="KAK9131630.1"/>
    </source>
</evidence>
<protein>
    <recommendedName>
        <fullName evidence="2">Essential protein Yae1 N-terminal domain-containing protein</fullName>
    </recommendedName>
</protein>
<accession>A0AAP0JDM6</accession>
<organism evidence="3 4">
    <name type="scientific">Stephania cephalantha</name>
    <dbReference type="NCBI Taxonomy" id="152367"/>
    <lineage>
        <taxon>Eukaryota</taxon>
        <taxon>Viridiplantae</taxon>
        <taxon>Streptophyta</taxon>
        <taxon>Embryophyta</taxon>
        <taxon>Tracheophyta</taxon>
        <taxon>Spermatophyta</taxon>
        <taxon>Magnoliopsida</taxon>
        <taxon>Ranunculales</taxon>
        <taxon>Menispermaceae</taxon>
        <taxon>Menispermoideae</taxon>
        <taxon>Cissampelideae</taxon>
        <taxon>Stephania</taxon>
    </lineage>
</organism>
<comment type="caution">
    <text evidence="3">The sequence shown here is derived from an EMBL/GenBank/DDBJ whole genome shotgun (WGS) entry which is preliminary data.</text>
</comment>
<comment type="similarity">
    <text evidence="1">Belongs to the LTO1 family.</text>
</comment>
<dbReference type="InterPro" id="IPR019191">
    <property type="entry name" value="Essential_protein_Yae1_N"/>
</dbReference>